<keyword evidence="2" id="KW-1133">Transmembrane helix</keyword>
<keyword evidence="2" id="KW-0472">Membrane</keyword>
<protein>
    <submittedName>
        <fullName evidence="3">Uncharacterized protein</fullName>
    </submittedName>
</protein>
<dbReference type="RefSeq" id="WP_091396463.1">
    <property type="nucleotide sequence ID" value="NZ_FNQY01000008.1"/>
</dbReference>
<evidence type="ECO:0000313" key="3">
    <source>
        <dbReference type="EMBL" id="SEA09635.1"/>
    </source>
</evidence>
<accession>A0A1H3YDE9</accession>
<sequence length="67" mass="8004">MAENKSRTAEDLNQENTSRISPLPEQEPCGNNERPPFFNRWRGWYQFVLVILAVLIVLFYLFTKHYD</sequence>
<evidence type="ECO:0000256" key="1">
    <source>
        <dbReference type="SAM" id="MobiDB-lite"/>
    </source>
</evidence>
<organism evidence="3 4">
    <name type="scientific">Arachidicoccus rhizosphaerae</name>
    <dbReference type="NCBI Taxonomy" id="551991"/>
    <lineage>
        <taxon>Bacteria</taxon>
        <taxon>Pseudomonadati</taxon>
        <taxon>Bacteroidota</taxon>
        <taxon>Chitinophagia</taxon>
        <taxon>Chitinophagales</taxon>
        <taxon>Chitinophagaceae</taxon>
        <taxon>Arachidicoccus</taxon>
    </lineage>
</organism>
<dbReference type="AlphaFoldDB" id="A0A1H3YDE9"/>
<dbReference type="STRING" id="551991.SAMN05192529_10819"/>
<evidence type="ECO:0000313" key="4">
    <source>
        <dbReference type="Proteomes" id="UP000199041"/>
    </source>
</evidence>
<feature type="region of interest" description="Disordered" evidence="1">
    <location>
        <begin position="1"/>
        <end position="31"/>
    </location>
</feature>
<keyword evidence="2" id="KW-0812">Transmembrane</keyword>
<feature type="compositionally biased region" description="Basic and acidic residues" evidence="1">
    <location>
        <begin position="1"/>
        <end position="10"/>
    </location>
</feature>
<feature type="transmembrane region" description="Helical" evidence="2">
    <location>
        <begin position="44"/>
        <end position="62"/>
    </location>
</feature>
<gene>
    <name evidence="3" type="ORF">SAMN05192529_10819</name>
</gene>
<evidence type="ECO:0000256" key="2">
    <source>
        <dbReference type="SAM" id="Phobius"/>
    </source>
</evidence>
<dbReference type="EMBL" id="FNQY01000008">
    <property type="protein sequence ID" value="SEA09635.1"/>
    <property type="molecule type" value="Genomic_DNA"/>
</dbReference>
<name>A0A1H3YDE9_9BACT</name>
<keyword evidence="4" id="KW-1185">Reference proteome</keyword>
<proteinExistence type="predicted"/>
<reference evidence="3 4" key="1">
    <citation type="submission" date="2016-10" db="EMBL/GenBank/DDBJ databases">
        <authorList>
            <person name="de Groot N.N."/>
        </authorList>
    </citation>
    <scope>NUCLEOTIDE SEQUENCE [LARGE SCALE GENOMIC DNA]</scope>
    <source>
        <strain evidence="3 4">Vu-144</strain>
    </source>
</reference>
<dbReference type="Proteomes" id="UP000199041">
    <property type="component" value="Unassembled WGS sequence"/>
</dbReference>